<dbReference type="EMBL" id="QJKJ01007824">
    <property type="protein sequence ID" value="RDX81807.1"/>
    <property type="molecule type" value="Genomic_DNA"/>
</dbReference>
<sequence length="80" mass="9247">MATAGFGFAEAYVTRMLYKEKMKKRAQEEEAENNTHMKTPTIKMGSQDKTSIRCFSWLSNHQQSKISRISDYDDTEAFNS</sequence>
<dbReference type="PANTHER" id="PTHR34950:SF12">
    <property type="entry name" value="TRANSMEMBRANE PROTEIN"/>
    <property type="match status" value="1"/>
</dbReference>
<name>A0A371FTY7_MUCPR</name>
<dbReference type="PANTHER" id="PTHR34950">
    <property type="entry name" value="OS04G0457400 PROTEIN"/>
    <property type="match status" value="1"/>
</dbReference>
<dbReference type="Proteomes" id="UP000257109">
    <property type="component" value="Unassembled WGS sequence"/>
</dbReference>
<accession>A0A371FTY7</accession>
<evidence type="ECO:0000313" key="2">
    <source>
        <dbReference type="Proteomes" id="UP000257109"/>
    </source>
</evidence>
<comment type="caution">
    <text evidence="1">The sequence shown here is derived from an EMBL/GenBank/DDBJ whole genome shotgun (WGS) entry which is preliminary data.</text>
</comment>
<protein>
    <submittedName>
        <fullName evidence="1">Uncharacterized protein</fullName>
    </submittedName>
</protein>
<proteinExistence type="predicted"/>
<feature type="non-terminal residue" evidence="1">
    <location>
        <position position="1"/>
    </location>
</feature>
<evidence type="ECO:0000313" key="1">
    <source>
        <dbReference type="EMBL" id="RDX81807.1"/>
    </source>
</evidence>
<dbReference type="AlphaFoldDB" id="A0A371FTY7"/>
<dbReference type="OrthoDB" id="1411410at2759"/>
<organism evidence="1 2">
    <name type="scientific">Mucuna pruriens</name>
    <name type="common">Velvet bean</name>
    <name type="synonym">Dolichos pruriens</name>
    <dbReference type="NCBI Taxonomy" id="157652"/>
    <lineage>
        <taxon>Eukaryota</taxon>
        <taxon>Viridiplantae</taxon>
        <taxon>Streptophyta</taxon>
        <taxon>Embryophyta</taxon>
        <taxon>Tracheophyta</taxon>
        <taxon>Spermatophyta</taxon>
        <taxon>Magnoliopsida</taxon>
        <taxon>eudicotyledons</taxon>
        <taxon>Gunneridae</taxon>
        <taxon>Pentapetalae</taxon>
        <taxon>rosids</taxon>
        <taxon>fabids</taxon>
        <taxon>Fabales</taxon>
        <taxon>Fabaceae</taxon>
        <taxon>Papilionoideae</taxon>
        <taxon>50 kb inversion clade</taxon>
        <taxon>NPAAA clade</taxon>
        <taxon>indigoferoid/millettioid clade</taxon>
        <taxon>Phaseoleae</taxon>
        <taxon>Mucuna</taxon>
    </lineage>
</organism>
<reference evidence="1" key="1">
    <citation type="submission" date="2018-05" db="EMBL/GenBank/DDBJ databases">
        <title>Draft genome of Mucuna pruriens seed.</title>
        <authorList>
            <person name="Nnadi N.E."/>
            <person name="Vos R."/>
            <person name="Hasami M.H."/>
            <person name="Devisetty U.K."/>
            <person name="Aguiy J.C."/>
        </authorList>
    </citation>
    <scope>NUCLEOTIDE SEQUENCE [LARGE SCALE GENOMIC DNA]</scope>
    <source>
        <strain evidence="1">JCA_2017</strain>
    </source>
</reference>
<gene>
    <name evidence="1" type="ORF">CR513_37472</name>
</gene>
<keyword evidence="2" id="KW-1185">Reference proteome</keyword>